<comment type="caution">
    <text evidence="3">The sequence shown here is derived from an EMBL/GenBank/DDBJ whole genome shotgun (WGS) entry which is preliminary data.</text>
</comment>
<dbReference type="Proteomes" id="UP000252172">
    <property type="component" value="Unassembled WGS sequence"/>
</dbReference>
<dbReference type="Gene3D" id="3.40.50.2000">
    <property type="entry name" value="Glycogen Phosphorylase B"/>
    <property type="match status" value="1"/>
</dbReference>
<evidence type="ECO:0000313" key="3">
    <source>
        <dbReference type="EMBL" id="RCU44943.1"/>
    </source>
</evidence>
<dbReference type="EMBL" id="QPIE01000001">
    <property type="protein sequence ID" value="RCU44943.1"/>
    <property type="molecule type" value="Genomic_DNA"/>
</dbReference>
<keyword evidence="1 3" id="KW-0808">Transferase</keyword>
<dbReference type="InterPro" id="IPR001296">
    <property type="entry name" value="Glyco_trans_1"/>
</dbReference>
<name>A0A368N4F9_9FLAO</name>
<evidence type="ECO:0000313" key="4">
    <source>
        <dbReference type="Proteomes" id="UP000252172"/>
    </source>
</evidence>
<dbReference type="RefSeq" id="WP_114302713.1">
    <property type="nucleotide sequence ID" value="NZ_QPIE01000001.1"/>
</dbReference>
<accession>A0A368N4F9</accession>
<reference evidence="3 4" key="1">
    <citation type="submission" date="2018-07" db="EMBL/GenBank/DDBJ databases">
        <title>Chryseobacterium lacus sp. nov., isolated from lake water.</title>
        <authorList>
            <person name="Li C.-M."/>
        </authorList>
    </citation>
    <scope>NUCLEOTIDE SEQUENCE [LARGE SCALE GENOMIC DNA]</scope>
    <source>
        <strain evidence="3 4">YLOS41</strain>
    </source>
</reference>
<dbReference type="OrthoDB" id="9797829at2"/>
<dbReference type="AlphaFoldDB" id="A0A368N4F9"/>
<dbReference type="Pfam" id="PF00534">
    <property type="entry name" value="Glycos_transf_1"/>
    <property type="match status" value="1"/>
</dbReference>
<evidence type="ECO:0000259" key="2">
    <source>
        <dbReference type="Pfam" id="PF00534"/>
    </source>
</evidence>
<proteinExistence type="predicted"/>
<keyword evidence="4" id="KW-1185">Reference proteome</keyword>
<dbReference type="PANTHER" id="PTHR46401">
    <property type="entry name" value="GLYCOSYLTRANSFERASE WBBK-RELATED"/>
    <property type="match status" value="1"/>
</dbReference>
<dbReference type="PANTHER" id="PTHR46401:SF2">
    <property type="entry name" value="GLYCOSYLTRANSFERASE WBBK-RELATED"/>
    <property type="match status" value="1"/>
</dbReference>
<dbReference type="SUPFAM" id="SSF53756">
    <property type="entry name" value="UDP-Glycosyltransferase/glycogen phosphorylase"/>
    <property type="match status" value="1"/>
</dbReference>
<dbReference type="GO" id="GO:0009103">
    <property type="term" value="P:lipopolysaccharide biosynthetic process"/>
    <property type="evidence" value="ECO:0007669"/>
    <property type="project" value="TreeGrafter"/>
</dbReference>
<dbReference type="GO" id="GO:0016757">
    <property type="term" value="F:glycosyltransferase activity"/>
    <property type="evidence" value="ECO:0007669"/>
    <property type="project" value="InterPro"/>
</dbReference>
<feature type="domain" description="Glycosyl transferase family 1" evidence="2">
    <location>
        <begin position="225"/>
        <end position="300"/>
    </location>
</feature>
<evidence type="ECO:0000256" key="1">
    <source>
        <dbReference type="ARBA" id="ARBA00022679"/>
    </source>
</evidence>
<organism evidence="3 4">
    <name type="scientific">Chryseobacterium lacus</name>
    <dbReference type="NCBI Taxonomy" id="2058346"/>
    <lineage>
        <taxon>Bacteria</taxon>
        <taxon>Pseudomonadati</taxon>
        <taxon>Bacteroidota</taxon>
        <taxon>Flavobacteriia</taxon>
        <taxon>Flavobacteriales</taxon>
        <taxon>Weeksellaceae</taxon>
        <taxon>Chryseobacterium group</taxon>
        <taxon>Chryseobacterium</taxon>
    </lineage>
</organism>
<protein>
    <submittedName>
        <fullName evidence="3">Glycosyltransferase family 1 protein</fullName>
    </submittedName>
</protein>
<gene>
    <name evidence="3" type="ORF">DQ356_01675</name>
</gene>
<sequence>MGKKIYFLSPSNAEPTGGIKQIYRQVTILRRVGFESYLLIKKKDKSKNKWYHAENVVYNYHIFKRILGSISKNNITFYNRIKSFVASRNDEIIGRDSIVVLPEIYGSNMHKALPENPYVIFNQNCYYTFQHYSANFPEENPYTNSRCLGVIVASDDAHSYLSYTFPDLKIFQITLGIDDNFFFPGQFKKKKIAYMPRKLEEDSVQVINILKARKNLKSWEFFPIDNLSEREVASHMKESVFFLSFNHREGFGLPPVEAMACGCFVIGYAGQAGKEYFHEEFSAVIPDGDIITFVKTIEAYALQFEENEAEILQKGKKASNFVLEKYSMLNEELSTKKAWQSIITQLD</sequence>